<keyword evidence="15" id="KW-1185">Reference proteome</keyword>
<keyword evidence="6" id="KW-0349">Heme</keyword>
<evidence type="ECO:0000256" key="8">
    <source>
        <dbReference type="ARBA" id="ARBA00022729"/>
    </source>
</evidence>
<keyword evidence="9" id="KW-0574">Periplasm</keyword>
<dbReference type="PANTHER" id="PTHR38604:SF1">
    <property type="entry name" value="PERIPLASMIC NITRATE REDUCTASE, ELECTRON TRANSFER SUBUNIT"/>
    <property type="match status" value="1"/>
</dbReference>
<proteinExistence type="inferred from homology"/>
<evidence type="ECO:0000256" key="9">
    <source>
        <dbReference type="ARBA" id="ARBA00022764"/>
    </source>
</evidence>
<dbReference type="Pfam" id="PF03892">
    <property type="entry name" value="NapB"/>
    <property type="match status" value="1"/>
</dbReference>
<keyword evidence="10" id="KW-0249">Electron transport</keyword>
<feature type="chain" id="PRO_5013125380" description="Periplasmic nitrate reductase, electron transfer subunit" evidence="13">
    <location>
        <begin position="26"/>
        <end position="151"/>
    </location>
</feature>
<evidence type="ECO:0000313" key="15">
    <source>
        <dbReference type="Proteomes" id="UP000216947"/>
    </source>
</evidence>
<dbReference type="Proteomes" id="UP000216947">
    <property type="component" value="Unassembled WGS sequence"/>
</dbReference>
<dbReference type="InterPro" id="IPR036280">
    <property type="entry name" value="Multihaem_cyt_sf"/>
</dbReference>
<evidence type="ECO:0000256" key="13">
    <source>
        <dbReference type="SAM" id="SignalP"/>
    </source>
</evidence>
<dbReference type="InterPro" id="IPR005591">
    <property type="entry name" value="NapB"/>
</dbReference>
<dbReference type="OrthoDB" id="13290at2"/>
<evidence type="ECO:0000256" key="1">
    <source>
        <dbReference type="ARBA" id="ARBA00002599"/>
    </source>
</evidence>
<evidence type="ECO:0000313" key="14">
    <source>
        <dbReference type="EMBL" id="OZI17310.1"/>
    </source>
</evidence>
<dbReference type="GO" id="GO:0042597">
    <property type="term" value="C:periplasmic space"/>
    <property type="evidence" value="ECO:0007669"/>
    <property type="project" value="UniProtKB-SubCell"/>
</dbReference>
<evidence type="ECO:0000256" key="3">
    <source>
        <dbReference type="ARBA" id="ARBA00007368"/>
    </source>
</evidence>
<organism evidence="14 15">
    <name type="scientific">Bordetella genomosp. 7</name>
    <dbReference type="NCBI Taxonomy" id="1416805"/>
    <lineage>
        <taxon>Bacteria</taxon>
        <taxon>Pseudomonadati</taxon>
        <taxon>Pseudomonadota</taxon>
        <taxon>Betaproteobacteria</taxon>
        <taxon>Burkholderiales</taxon>
        <taxon>Alcaligenaceae</taxon>
        <taxon>Bordetella</taxon>
    </lineage>
</organism>
<keyword evidence="11" id="KW-0408">Iron</keyword>
<accession>A0A261QY76</accession>
<dbReference type="PANTHER" id="PTHR38604">
    <property type="entry name" value="PERIPLASMIC NITRATE REDUCTASE, ELECTRON TRANSFER SUBUNIT"/>
    <property type="match status" value="1"/>
</dbReference>
<evidence type="ECO:0000256" key="10">
    <source>
        <dbReference type="ARBA" id="ARBA00022982"/>
    </source>
</evidence>
<keyword evidence="8 13" id="KW-0732">Signal</keyword>
<sequence length="151" mass="16477">MKRVLYQTALGLLVGLLTITPPAAADVPAPVKSLRDAPVAGDEQTAGHYRQELDAGTTLPRDFVQQPPLVPHATSNYTVTLNFNKCLDCHGWARAQATQSPKISVTHFRDALGRELSSVSPSRYFCQQCHVPQSDAKPLVDNTFQRVPGLN</sequence>
<name>A0A261QY76_9BORD</name>
<evidence type="ECO:0000256" key="4">
    <source>
        <dbReference type="ARBA" id="ARBA00013773"/>
    </source>
</evidence>
<dbReference type="AlphaFoldDB" id="A0A261QY76"/>
<comment type="similarity">
    <text evidence="3">Belongs to the NapB family.</text>
</comment>
<keyword evidence="5" id="KW-0813">Transport</keyword>
<evidence type="ECO:0000256" key="11">
    <source>
        <dbReference type="ARBA" id="ARBA00023004"/>
    </source>
</evidence>
<dbReference type="EMBL" id="NEVK01000007">
    <property type="protein sequence ID" value="OZI17310.1"/>
    <property type="molecule type" value="Genomic_DNA"/>
</dbReference>
<protein>
    <recommendedName>
        <fullName evidence="4">Periplasmic nitrate reductase, electron transfer subunit</fullName>
    </recommendedName>
    <alternativeName>
        <fullName evidence="12">Diheme cytochrome c NapB</fullName>
    </alternativeName>
</protein>
<evidence type="ECO:0000256" key="5">
    <source>
        <dbReference type="ARBA" id="ARBA00022448"/>
    </source>
</evidence>
<feature type="signal peptide" evidence="13">
    <location>
        <begin position="1"/>
        <end position="25"/>
    </location>
</feature>
<evidence type="ECO:0000256" key="2">
    <source>
        <dbReference type="ARBA" id="ARBA00004418"/>
    </source>
</evidence>
<comment type="subcellular location">
    <subcellularLocation>
        <location evidence="2">Periplasm</location>
    </subcellularLocation>
</comment>
<evidence type="ECO:0000256" key="7">
    <source>
        <dbReference type="ARBA" id="ARBA00022723"/>
    </source>
</evidence>
<dbReference type="SUPFAM" id="SSF48695">
    <property type="entry name" value="Multiheme cytochromes"/>
    <property type="match status" value="1"/>
</dbReference>
<dbReference type="GO" id="GO:0009061">
    <property type="term" value="P:anaerobic respiration"/>
    <property type="evidence" value="ECO:0007669"/>
    <property type="project" value="InterPro"/>
</dbReference>
<comment type="function">
    <text evidence="1">Electron transfer subunit of the periplasmic nitrate reductase complex NapAB. Receives electrons from the membrane-anchored tetraheme c-type NapC protein and transfers these to NapA subunit, thus allowing electron flow between membrane and periplasm. Essential for periplasmic nitrate reduction with nitrate as the terminal electron acceptor.</text>
</comment>
<dbReference type="GO" id="GO:0046872">
    <property type="term" value="F:metal ion binding"/>
    <property type="evidence" value="ECO:0007669"/>
    <property type="project" value="UniProtKB-KW"/>
</dbReference>
<dbReference type="Gene3D" id="1.10.1130.10">
    <property type="entry name" value="Flavocytochrome C3, Chain A"/>
    <property type="match status" value="1"/>
</dbReference>
<dbReference type="RefSeq" id="WP_026638876.1">
    <property type="nucleotide sequence ID" value="NZ_NEVI01000019.1"/>
</dbReference>
<dbReference type="FunFam" id="1.10.1130.10:FF:000001">
    <property type="entry name" value="Periplasmic nitrate reductase, electron transfer subunit"/>
    <property type="match status" value="1"/>
</dbReference>
<evidence type="ECO:0000256" key="12">
    <source>
        <dbReference type="ARBA" id="ARBA00031832"/>
    </source>
</evidence>
<evidence type="ECO:0000256" key="6">
    <source>
        <dbReference type="ARBA" id="ARBA00022617"/>
    </source>
</evidence>
<gene>
    <name evidence="14" type="ORF">CAL19_15435</name>
</gene>
<reference evidence="15" key="1">
    <citation type="submission" date="2017-05" db="EMBL/GenBank/DDBJ databases">
        <title>Complete and WGS of Bordetella genogroups.</title>
        <authorList>
            <person name="Spilker T."/>
            <person name="Lipuma J."/>
        </authorList>
    </citation>
    <scope>NUCLEOTIDE SEQUENCE [LARGE SCALE GENOMIC DNA]</scope>
    <source>
        <strain evidence="15">AU18089</strain>
    </source>
</reference>
<comment type="caution">
    <text evidence="14">The sequence shown here is derived from an EMBL/GenBank/DDBJ whole genome shotgun (WGS) entry which is preliminary data.</text>
</comment>
<keyword evidence="7" id="KW-0479">Metal-binding</keyword>